<feature type="region of interest" description="Disordered" evidence="2">
    <location>
        <begin position="1"/>
        <end position="24"/>
    </location>
</feature>
<dbReference type="PANTHER" id="PTHR30438:SF2">
    <property type="entry name" value="MEMBRANE PROTEIN"/>
    <property type="match status" value="1"/>
</dbReference>
<dbReference type="Gene3D" id="2.40.30.170">
    <property type="match status" value="1"/>
</dbReference>
<gene>
    <name evidence="4" type="ORF">KHU32_08755</name>
</gene>
<evidence type="ECO:0000313" key="5">
    <source>
        <dbReference type="Proteomes" id="UP000766336"/>
    </source>
</evidence>
<protein>
    <submittedName>
        <fullName evidence="4">HlyD family efflux transporter periplasmic adaptor subunit</fullName>
    </submittedName>
</protein>
<feature type="transmembrane region" description="Helical" evidence="3">
    <location>
        <begin position="54"/>
        <end position="71"/>
    </location>
</feature>
<keyword evidence="1" id="KW-0175">Coiled coil</keyword>
<comment type="caution">
    <text evidence="4">The sequence shown here is derived from an EMBL/GenBank/DDBJ whole genome shotgun (WGS) entry which is preliminary data.</text>
</comment>
<sequence>MPRRRGAASSRCAPHCRPPRIAHGPAGRTERWPWAIYRQRRGDFVAVTNLRRRLLLSGGLVALAGGGYLAWTKFGEGGLPAGIASGNGRIEAVEIDISTKIPGRIREILVNEGDFVEAGQVLARMDAALLMAQHREAQAKLQRAQIAIGTAGSLVAQREAEHSAAAATVAQREAERDAANARRQRTEQLARTNNASLQLLDDDRARALGAEAALGASRAQLAATEAAINAARSQVVDARSAVEAARATIERIEVDIADGELKAPRDGRVQYRVAQPGEVLAAGGRVLNLVDLGDVYMNFFLPAEQAGLLAYGAEVRLVLDAAPQYIIPATISFVADVAQFTPRSVETAQERQKLMFRVKARIAPELLRRYIRQVKAGIPGVAYVRLVPDAPWPASLTGTLVQ</sequence>
<feature type="coiled-coil region" evidence="1">
    <location>
        <begin position="127"/>
        <end position="191"/>
    </location>
</feature>
<proteinExistence type="predicted"/>
<dbReference type="SUPFAM" id="SSF111369">
    <property type="entry name" value="HlyD-like secretion proteins"/>
    <property type="match status" value="2"/>
</dbReference>
<dbReference type="PANTHER" id="PTHR30438">
    <property type="entry name" value="36 KDA ANTIGEN-RELATED"/>
    <property type="match status" value="1"/>
</dbReference>
<name>A0ABS5QBG1_9PROT</name>
<organism evidence="4 5">
    <name type="scientific">Roseococcus pinisoli</name>
    <dbReference type="NCBI Taxonomy" id="2835040"/>
    <lineage>
        <taxon>Bacteria</taxon>
        <taxon>Pseudomonadati</taxon>
        <taxon>Pseudomonadota</taxon>
        <taxon>Alphaproteobacteria</taxon>
        <taxon>Acetobacterales</taxon>
        <taxon>Roseomonadaceae</taxon>
        <taxon>Roseococcus</taxon>
    </lineage>
</organism>
<dbReference type="Gene3D" id="2.40.50.100">
    <property type="match status" value="2"/>
</dbReference>
<reference evidence="4 5" key="1">
    <citation type="submission" date="2021-05" db="EMBL/GenBank/DDBJ databases">
        <title>Roseococcus sp. XZZS9, whole genome shotgun sequencing project.</title>
        <authorList>
            <person name="Zhao G."/>
            <person name="Shen L."/>
        </authorList>
    </citation>
    <scope>NUCLEOTIDE SEQUENCE [LARGE SCALE GENOMIC DNA]</scope>
    <source>
        <strain evidence="4 5">XZZS9</strain>
    </source>
</reference>
<dbReference type="Gene3D" id="1.10.287.470">
    <property type="entry name" value="Helix hairpin bin"/>
    <property type="match status" value="1"/>
</dbReference>
<evidence type="ECO:0000313" key="4">
    <source>
        <dbReference type="EMBL" id="MBS7811026.1"/>
    </source>
</evidence>
<keyword evidence="3" id="KW-0812">Transmembrane</keyword>
<dbReference type="Proteomes" id="UP000766336">
    <property type="component" value="Unassembled WGS sequence"/>
</dbReference>
<keyword evidence="3" id="KW-0472">Membrane</keyword>
<evidence type="ECO:0000256" key="3">
    <source>
        <dbReference type="SAM" id="Phobius"/>
    </source>
</evidence>
<keyword evidence="3" id="KW-1133">Transmembrane helix</keyword>
<evidence type="ECO:0000256" key="2">
    <source>
        <dbReference type="SAM" id="MobiDB-lite"/>
    </source>
</evidence>
<evidence type="ECO:0000256" key="1">
    <source>
        <dbReference type="SAM" id="Coils"/>
    </source>
</evidence>
<accession>A0ABS5QBG1</accession>
<dbReference type="EMBL" id="JAHCDA010000002">
    <property type="protein sequence ID" value="MBS7811026.1"/>
    <property type="molecule type" value="Genomic_DNA"/>
</dbReference>
<keyword evidence="5" id="KW-1185">Reference proteome</keyword>